<dbReference type="OrthoDB" id="9798754at2"/>
<proteinExistence type="predicted"/>
<dbReference type="Proteomes" id="UP000216991">
    <property type="component" value="Unassembled WGS sequence"/>
</dbReference>
<dbReference type="Gene3D" id="3.40.960.10">
    <property type="entry name" value="VSR Endonuclease"/>
    <property type="match status" value="1"/>
</dbReference>
<dbReference type="RefSeq" id="WP_094473442.1">
    <property type="nucleotide sequence ID" value="NZ_NOXT01000103.1"/>
</dbReference>
<feature type="domain" description="DUF559" evidence="1">
    <location>
        <begin position="9"/>
        <end position="111"/>
    </location>
</feature>
<gene>
    <name evidence="2" type="ORF">CHU93_07290</name>
</gene>
<dbReference type="EMBL" id="NOXT01000103">
    <property type="protein sequence ID" value="OYQ30003.1"/>
    <property type="molecule type" value="Genomic_DNA"/>
</dbReference>
<protein>
    <recommendedName>
        <fullName evidence="1">DUF559 domain-containing protein</fullName>
    </recommendedName>
</protein>
<sequence>MPNVPRPTRDRARSLRRAMSLPEVLLWQHLRRSPAGLSFRRQHPLGPYVLDFHCSSRGLAVEVDGAFHNFAGQAERDRARDAWLAGQGVTVMRVAAADVLADVVAVVAAVVAMAGGLPVRG</sequence>
<dbReference type="PANTHER" id="PTHR38590">
    <property type="entry name" value="BLL0828 PROTEIN"/>
    <property type="match status" value="1"/>
</dbReference>
<dbReference type="PANTHER" id="PTHR38590:SF1">
    <property type="entry name" value="BLL0828 PROTEIN"/>
    <property type="match status" value="1"/>
</dbReference>
<evidence type="ECO:0000313" key="3">
    <source>
        <dbReference type="Proteomes" id="UP000216991"/>
    </source>
</evidence>
<reference evidence="2 3" key="1">
    <citation type="submission" date="2017-07" db="EMBL/GenBank/DDBJ databases">
        <title>Sandarakinorhabdus cyanobacteriorum sp. nov., a novel bacterium isolated from cyanobacterial aggregates in a eutrophic lake.</title>
        <authorList>
            <person name="Cai H."/>
        </authorList>
    </citation>
    <scope>NUCLEOTIDE SEQUENCE [LARGE SCALE GENOMIC DNA]</scope>
    <source>
        <strain evidence="2 3">TH057</strain>
    </source>
</reference>
<name>A0A255YLD4_9SPHN</name>
<keyword evidence="3" id="KW-1185">Reference proteome</keyword>
<dbReference type="InterPro" id="IPR047216">
    <property type="entry name" value="Endonuclease_DUF559_bact"/>
</dbReference>
<organism evidence="2 3">
    <name type="scientific">Sandarakinorhabdus cyanobacteriorum</name>
    <dbReference type="NCBI Taxonomy" id="1981098"/>
    <lineage>
        <taxon>Bacteria</taxon>
        <taxon>Pseudomonadati</taxon>
        <taxon>Pseudomonadota</taxon>
        <taxon>Alphaproteobacteria</taxon>
        <taxon>Sphingomonadales</taxon>
        <taxon>Sphingosinicellaceae</taxon>
        <taxon>Sandarakinorhabdus</taxon>
    </lineage>
</organism>
<accession>A0A255YLD4</accession>
<comment type="caution">
    <text evidence="2">The sequence shown here is derived from an EMBL/GenBank/DDBJ whole genome shotgun (WGS) entry which is preliminary data.</text>
</comment>
<dbReference type="SUPFAM" id="SSF52980">
    <property type="entry name" value="Restriction endonuclease-like"/>
    <property type="match status" value="1"/>
</dbReference>
<evidence type="ECO:0000313" key="2">
    <source>
        <dbReference type="EMBL" id="OYQ30003.1"/>
    </source>
</evidence>
<dbReference type="InterPro" id="IPR007569">
    <property type="entry name" value="DUF559"/>
</dbReference>
<dbReference type="AlphaFoldDB" id="A0A255YLD4"/>
<evidence type="ECO:0000259" key="1">
    <source>
        <dbReference type="Pfam" id="PF04480"/>
    </source>
</evidence>
<dbReference type="CDD" id="cd01038">
    <property type="entry name" value="Endonuclease_DUF559"/>
    <property type="match status" value="1"/>
</dbReference>
<dbReference type="Pfam" id="PF04480">
    <property type="entry name" value="DUF559"/>
    <property type="match status" value="1"/>
</dbReference>
<dbReference type="InterPro" id="IPR011335">
    <property type="entry name" value="Restrct_endonuc-II-like"/>
</dbReference>